<dbReference type="PANTHER" id="PTHR37842:SF2">
    <property type="entry name" value="GYLCOSYL HYDROLASE 115 C-TERMINAL DOMAIN-CONTAINING PROTEIN"/>
    <property type="match status" value="1"/>
</dbReference>
<evidence type="ECO:0000256" key="1">
    <source>
        <dbReference type="ARBA" id="ARBA00022801"/>
    </source>
</evidence>
<dbReference type="SUPFAM" id="SSF55545">
    <property type="entry name" value="beta-N-acetylhexosaminidase-like domain"/>
    <property type="match status" value="1"/>
</dbReference>
<dbReference type="Gene3D" id="3.30.379.10">
    <property type="entry name" value="Chitobiase/beta-hexosaminidase domain 2-like"/>
    <property type="match status" value="1"/>
</dbReference>
<accession>A0ABW2DK55</accession>
<dbReference type="Gene3D" id="1.20.58.2150">
    <property type="match status" value="1"/>
</dbReference>
<name>A0ABW2DK55_9BACT</name>
<dbReference type="Pfam" id="PF17829">
    <property type="entry name" value="GH115_C"/>
    <property type="match status" value="1"/>
</dbReference>
<comment type="caution">
    <text evidence="3">The sequence shown here is derived from an EMBL/GenBank/DDBJ whole genome shotgun (WGS) entry which is preliminary data.</text>
</comment>
<keyword evidence="4" id="KW-1185">Reference proteome</keyword>
<dbReference type="PANTHER" id="PTHR37842">
    <property type="match status" value="1"/>
</dbReference>
<dbReference type="InterPro" id="IPR029018">
    <property type="entry name" value="Hex-like_dom2"/>
</dbReference>
<evidence type="ECO:0000313" key="3">
    <source>
        <dbReference type="EMBL" id="MFC6998194.1"/>
    </source>
</evidence>
<dbReference type="Proteomes" id="UP001596405">
    <property type="component" value="Unassembled WGS sequence"/>
</dbReference>
<dbReference type="InterPro" id="IPR041437">
    <property type="entry name" value="GH115_C"/>
</dbReference>
<evidence type="ECO:0000259" key="2">
    <source>
        <dbReference type="Pfam" id="PF17829"/>
    </source>
</evidence>
<sequence>MKLIRNINNYSRSEALFIKDKWVPLFRAALLLVLFFFSSSAFALEDEQYIVHQKKKGSFGLAVGGKPATIFVSEKDHAGVIRAAKDLQADLKRVTNTEPALELGLQAPKKKQLVIIGTIGKSALIDELIRKKKLDVSAVAGKWETFLVQVVQKPVKGVDEALVIAGSDKRGTIYGIYDVSAQIGVTPWYWWADVPVEQHPNLYVLPGRHTKGEPKVKYRGIFINDEAPALSGWARETFGGFNHKFYSKVFELILRMKGNYLWPAMWGSAFNDDDKLNPKVADEYGIVMGTSHHEPLTRAHDEWRRYGSGPWNYSTNAEKLREFWRGGMERMGNYENIVSIGMRGDGDEPMSEESNIELLERIVADQRKIIADVTGKPASQTPQLWALYKEVQDYYDKGMRVPDDVTLLLADDNWGNIRKLPKVGEKQHAGGYGIYYHFDYVGGPRNYKWINTNPIARIWEQMHLAYQHKADRIWIVNVGDIKPMEFPTEFFLDYAWNPEKWPAERLEEYTRLWAAQQFGHQHAAEIADILTKYTMYNSRRKPELLSPDTYSLVHYQEAERVVESYNRLADQAERIGKQLPQQYQDAYYQLVLFPVKASANLNELHVTVGRNGLYAKQDRVTTNDLAAKAKALFENDSELTKYYHQGITNGKWNHMMSQTHISYTYWQQPEKDVMPEVKTVNPVAGQAMGVAVEGSRSWWPQEKGEAVLPELSRYQPQGRYIEIFSRGQQPFEYTIKTGAPWLKVSQPTGTVAKEQRLWVSVDWEKAPTGKHRVPVTVSGSNGKQVVVQAVVHNPVSPKPEQVQGFVESNGFVSMEAAHFSRAVETNGISWKVIPHLGRTLSGVTTFPVTAPAQTPGGNSPHLEYKMHLFQAGEVSVQVHLSPTLNFHNTQGLRYAISFDDQAPQIINIHANTSEREWEKNVANNINLTISKHQLTQQGEHVLKFWMVDSGVVLQKIVVDTGGLEPSYLGPPESYHQLQKQKD</sequence>
<dbReference type="Pfam" id="PF15979">
    <property type="entry name" value="Glyco_hydro_115"/>
    <property type="match status" value="1"/>
</dbReference>
<proteinExistence type="predicted"/>
<dbReference type="Gene3D" id="2.60.120.1620">
    <property type="match status" value="1"/>
</dbReference>
<dbReference type="GO" id="GO:0016787">
    <property type="term" value="F:hydrolase activity"/>
    <property type="evidence" value="ECO:0007669"/>
    <property type="project" value="UniProtKB-KW"/>
</dbReference>
<dbReference type="InterPro" id="IPR042301">
    <property type="entry name" value="GH115_sf"/>
</dbReference>
<dbReference type="InterPro" id="IPR031924">
    <property type="entry name" value="GH115"/>
</dbReference>
<dbReference type="Gene3D" id="3.20.20.520">
    <property type="entry name" value="Glycosyl hydrolase family 115"/>
    <property type="match status" value="1"/>
</dbReference>
<reference evidence="4" key="1">
    <citation type="journal article" date="2019" name="Int. J. Syst. Evol. Microbiol.">
        <title>The Global Catalogue of Microorganisms (GCM) 10K type strain sequencing project: providing services to taxonomists for standard genome sequencing and annotation.</title>
        <authorList>
            <consortium name="The Broad Institute Genomics Platform"/>
            <consortium name="The Broad Institute Genome Sequencing Center for Infectious Disease"/>
            <person name="Wu L."/>
            <person name="Ma J."/>
        </authorList>
    </citation>
    <scope>NUCLEOTIDE SEQUENCE [LARGE SCALE GENOMIC DNA]</scope>
    <source>
        <strain evidence="4">CGMCC 4.7393</strain>
    </source>
</reference>
<feature type="domain" description="Gylcosyl hydrolase 115 C-terminal" evidence="2">
    <location>
        <begin position="804"/>
        <end position="972"/>
    </location>
</feature>
<organism evidence="3 4">
    <name type="scientific">Rufibacter roseus</name>
    <dbReference type="NCBI Taxonomy" id="1567108"/>
    <lineage>
        <taxon>Bacteria</taxon>
        <taxon>Pseudomonadati</taxon>
        <taxon>Bacteroidota</taxon>
        <taxon>Cytophagia</taxon>
        <taxon>Cytophagales</taxon>
        <taxon>Hymenobacteraceae</taxon>
        <taxon>Rufibacter</taxon>
    </lineage>
</organism>
<protein>
    <submittedName>
        <fullName evidence="3">Glycosyl hydrolase 115 family protein</fullName>
    </submittedName>
</protein>
<dbReference type="RefSeq" id="WP_082883021.1">
    <property type="nucleotide sequence ID" value="NZ_JBHSYQ010000004.1"/>
</dbReference>
<evidence type="ECO:0000313" key="4">
    <source>
        <dbReference type="Proteomes" id="UP001596405"/>
    </source>
</evidence>
<dbReference type="EMBL" id="JBHSYQ010000004">
    <property type="protein sequence ID" value="MFC6998194.1"/>
    <property type="molecule type" value="Genomic_DNA"/>
</dbReference>
<keyword evidence="1 3" id="KW-0378">Hydrolase</keyword>
<gene>
    <name evidence="3" type="ORF">ACFQHR_11195</name>
</gene>